<evidence type="ECO:0000256" key="6">
    <source>
        <dbReference type="ARBA" id="ARBA00007731"/>
    </source>
</evidence>
<evidence type="ECO:0000256" key="4">
    <source>
        <dbReference type="ARBA" id="ARBA00005169"/>
    </source>
</evidence>
<dbReference type="EC" id="3.6.1.31" evidence="15"/>
<dbReference type="GO" id="GO:0004635">
    <property type="term" value="F:phosphoribosyl-AMP cyclohydrolase activity"/>
    <property type="evidence" value="ECO:0007669"/>
    <property type="project" value="UniProtKB-UniRule"/>
</dbReference>
<evidence type="ECO:0000256" key="3">
    <source>
        <dbReference type="ARBA" id="ARBA00004496"/>
    </source>
</evidence>
<dbReference type="InterPro" id="IPR002496">
    <property type="entry name" value="PRib_AMP_CycHydrolase_dom"/>
</dbReference>
<comment type="caution">
    <text evidence="17">The sequence shown here is derived from an EMBL/GenBank/DDBJ whole genome shotgun (WGS) entry which is preliminary data.</text>
</comment>
<evidence type="ECO:0000259" key="16">
    <source>
        <dbReference type="Pfam" id="PF01502"/>
    </source>
</evidence>
<keyword evidence="12 15" id="KW-0067">ATP-binding</keyword>
<evidence type="ECO:0000256" key="12">
    <source>
        <dbReference type="ARBA" id="ARBA00022840"/>
    </source>
</evidence>
<evidence type="ECO:0000256" key="9">
    <source>
        <dbReference type="ARBA" id="ARBA00022605"/>
    </source>
</evidence>
<sequence length="216" mass="24628">MGKLKESIKFDDRGLVPVVTQDYKTKEVLMVAYMNEEAFDKTVETGKVTYYSRSRNKLWLKGETSGNYQLVKSVKLDCDGDTLLIEAEQLGAACHTGSKTCFYRALEDGEWSEKAPAEQGDEELTAKILQEVYDVIVDRTIHPKEGSYTNYLFTKGLDKILKKVGEETAEVIIAAKNKSKEEIRYEISDLMYHLMVLMVERGVTLEDIYGELRGRR</sequence>
<keyword evidence="14 15" id="KW-0511">Multifunctional enzyme</keyword>
<dbReference type="OrthoDB" id="9795769at2"/>
<dbReference type="EC" id="3.5.4.19" evidence="15"/>
<dbReference type="HAMAP" id="MF_01020">
    <property type="entry name" value="HisE"/>
    <property type="match status" value="1"/>
</dbReference>
<evidence type="ECO:0000256" key="8">
    <source>
        <dbReference type="ARBA" id="ARBA00022490"/>
    </source>
</evidence>
<dbReference type="InterPro" id="IPR021130">
    <property type="entry name" value="PRib-ATP_PPHydrolase-like"/>
</dbReference>
<dbReference type="InterPro" id="IPR008179">
    <property type="entry name" value="HisE"/>
</dbReference>
<dbReference type="HAMAP" id="MF_01021">
    <property type="entry name" value="HisI"/>
    <property type="match status" value="1"/>
</dbReference>
<evidence type="ECO:0000256" key="14">
    <source>
        <dbReference type="ARBA" id="ARBA00023268"/>
    </source>
</evidence>
<keyword evidence="18" id="KW-1185">Reference proteome</keyword>
<evidence type="ECO:0000256" key="13">
    <source>
        <dbReference type="ARBA" id="ARBA00023102"/>
    </source>
</evidence>
<proteinExistence type="inferred from homology"/>
<dbReference type="InterPro" id="IPR038019">
    <property type="entry name" value="PRib_AMP_CycHydrolase_sf"/>
</dbReference>
<dbReference type="NCBIfam" id="NF000768">
    <property type="entry name" value="PRK00051.1"/>
    <property type="match status" value="1"/>
</dbReference>
<keyword evidence="8 15" id="KW-0963">Cytoplasm</keyword>
<evidence type="ECO:0000313" key="17">
    <source>
        <dbReference type="EMBL" id="OPX45388.1"/>
    </source>
</evidence>
<dbReference type="Proteomes" id="UP000191554">
    <property type="component" value="Unassembled WGS sequence"/>
</dbReference>
<dbReference type="CDD" id="cd11534">
    <property type="entry name" value="NTP-PPase_HisIE_like"/>
    <property type="match status" value="1"/>
</dbReference>
<dbReference type="GO" id="GO:0005737">
    <property type="term" value="C:cytoplasm"/>
    <property type="evidence" value="ECO:0007669"/>
    <property type="project" value="UniProtKB-SubCell"/>
</dbReference>
<keyword evidence="11 15" id="KW-0378">Hydrolase</keyword>
<dbReference type="Gene3D" id="3.10.20.810">
    <property type="entry name" value="Phosphoribosyl-AMP cyclohydrolase"/>
    <property type="match status" value="1"/>
</dbReference>
<keyword evidence="9 15" id="KW-0028">Amino-acid biosynthesis</keyword>
<name>A0A1V4SNB3_RUMHU</name>
<gene>
    <name evidence="17" type="primary">hisE</name>
    <name evidence="15" type="synonym">hisI</name>
    <name evidence="15" type="synonym">hisIE</name>
    <name evidence="17" type="ORF">CLHUN_07580</name>
</gene>
<dbReference type="Pfam" id="PF01502">
    <property type="entry name" value="PRA-CH"/>
    <property type="match status" value="1"/>
</dbReference>
<dbReference type="PANTHER" id="PTHR42945">
    <property type="entry name" value="HISTIDINE BIOSYNTHESIS BIFUNCTIONAL PROTEIN"/>
    <property type="match status" value="1"/>
</dbReference>
<comment type="catalytic activity">
    <reaction evidence="1 15">
        <text>1-(5-phospho-beta-D-ribosyl)-5'-AMP + H2O = 1-(5-phospho-beta-D-ribosyl)-5-[(5-phospho-beta-D-ribosylamino)methylideneamino]imidazole-4-carboxamide</text>
        <dbReference type="Rhea" id="RHEA:20049"/>
        <dbReference type="ChEBI" id="CHEBI:15377"/>
        <dbReference type="ChEBI" id="CHEBI:58435"/>
        <dbReference type="ChEBI" id="CHEBI:59457"/>
        <dbReference type="EC" id="3.5.4.19"/>
    </reaction>
</comment>
<evidence type="ECO:0000313" key="18">
    <source>
        <dbReference type="Proteomes" id="UP000191554"/>
    </source>
</evidence>
<comment type="pathway">
    <text evidence="5 15">Amino-acid biosynthesis; L-histidine biosynthesis; L-histidine from 5-phospho-alpha-D-ribose 1-diphosphate: step 2/9.</text>
</comment>
<comment type="pathway">
    <text evidence="4 15">Amino-acid biosynthesis; L-histidine biosynthesis; L-histidine from 5-phospho-alpha-D-ribose 1-diphosphate: step 3/9.</text>
</comment>
<dbReference type="InterPro" id="IPR023019">
    <property type="entry name" value="His_synth_HisIE"/>
</dbReference>
<dbReference type="STRING" id="48256.CLHUN_07580"/>
<dbReference type="FunFam" id="3.10.20.810:FF:000001">
    <property type="entry name" value="Histidine biosynthesis bifunctional protein HisIE"/>
    <property type="match status" value="1"/>
</dbReference>
<organism evidence="17 18">
    <name type="scientific">Ruminiclostridium hungatei</name>
    <name type="common">Clostridium hungatei</name>
    <dbReference type="NCBI Taxonomy" id="48256"/>
    <lineage>
        <taxon>Bacteria</taxon>
        <taxon>Bacillati</taxon>
        <taxon>Bacillota</taxon>
        <taxon>Clostridia</taxon>
        <taxon>Eubacteriales</taxon>
        <taxon>Oscillospiraceae</taxon>
        <taxon>Ruminiclostridium</taxon>
    </lineage>
</organism>
<dbReference type="NCBIfam" id="TIGR03188">
    <property type="entry name" value="histidine_hisI"/>
    <property type="match status" value="1"/>
</dbReference>
<dbReference type="NCBIfam" id="NF002747">
    <property type="entry name" value="PRK02759.1"/>
    <property type="match status" value="1"/>
</dbReference>
<comment type="subcellular location">
    <subcellularLocation>
        <location evidence="3 15">Cytoplasm</location>
    </subcellularLocation>
</comment>
<dbReference type="GO" id="GO:0000105">
    <property type="term" value="P:L-histidine biosynthetic process"/>
    <property type="evidence" value="ECO:0007669"/>
    <property type="project" value="UniProtKB-UniRule"/>
</dbReference>
<comment type="catalytic activity">
    <reaction evidence="2 15">
        <text>1-(5-phospho-beta-D-ribosyl)-ATP + H2O = 1-(5-phospho-beta-D-ribosyl)-5'-AMP + diphosphate + H(+)</text>
        <dbReference type="Rhea" id="RHEA:22828"/>
        <dbReference type="ChEBI" id="CHEBI:15377"/>
        <dbReference type="ChEBI" id="CHEBI:15378"/>
        <dbReference type="ChEBI" id="CHEBI:33019"/>
        <dbReference type="ChEBI" id="CHEBI:59457"/>
        <dbReference type="ChEBI" id="CHEBI:73183"/>
        <dbReference type="EC" id="3.6.1.31"/>
    </reaction>
</comment>
<evidence type="ECO:0000256" key="2">
    <source>
        <dbReference type="ARBA" id="ARBA00001460"/>
    </source>
</evidence>
<dbReference type="HAMAP" id="MF_01019">
    <property type="entry name" value="HisIE"/>
    <property type="match status" value="1"/>
</dbReference>
<comment type="similarity">
    <text evidence="7 15">In the N-terminal section; belongs to the PRA-CH family.</text>
</comment>
<comment type="similarity">
    <text evidence="6 15">In the C-terminal section; belongs to the PRA-PH family.</text>
</comment>
<dbReference type="UniPathway" id="UPA00031">
    <property type="reaction ID" value="UER00007"/>
</dbReference>
<evidence type="ECO:0000256" key="10">
    <source>
        <dbReference type="ARBA" id="ARBA00022741"/>
    </source>
</evidence>
<feature type="region of interest" description="Phosphoribosyl-AMP cyclohydrolase" evidence="15">
    <location>
        <begin position="1"/>
        <end position="128"/>
    </location>
</feature>
<evidence type="ECO:0000256" key="11">
    <source>
        <dbReference type="ARBA" id="ARBA00022801"/>
    </source>
</evidence>
<evidence type="ECO:0000256" key="15">
    <source>
        <dbReference type="HAMAP-Rule" id="MF_01019"/>
    </source>
</evidence>
<dbReference type="Pfam" id="PF01503">
    <property type="entry name" value="PRA-PH"/>
    <property type="match status" value="1"/>
</dbReference>
<evidence type="ECO:0000256" key="5">
    <source>
        <dbReference type="ARBA" id="ARBA00005204"/>
    </source>
</evidence>
<dbReference type="AlphaFoldDB" id="A0A1V4SNB3"/>
<evidence type="ECO:0000256" key="7">
    <source>
        <dbReference type="ARBA" id="ARBA00008299"/>
    </source>
</evidence>
<evidence type="ECO:0000256" key="1">
    <source>
        <dbReference type="ARBA" id="ARBA00000024"/>
    </source>
</evidence>
<dbReference type="PANTHER" id="PTHR42945:SF1">
    <property type="entry name" value="HISTIDINE BIOSYNTHESIS BIFUNCTIONAL PROTEIN HIS7"/>
    <property type="match status" value="1"/>
</dbReference>
<dbReference type="SUPFAM" id="SSF101386">
    <property type="entry name" value="all-alpha NTP pyrophosphatases"/>
    <property type="match status" value="1"/>
</dbReference>
<dbReference type="GO" id="GO:0004636">
    <property type="term" value="F:phosphoribosyl-ATP diphosphatase activity"/>
    <property type="evidence" value="ECO:0007669"/>
    <property type="project" value="UniProtKB-UniRule"/>
</dbReference>
<dbReference type="SUPFAM" id="SSF141734">
    <property type="entry name" value="HisI-like"/>
    <property type="match status" value="1"/>
</dbReference>
<keyword evidence="13 15" id="KW-0368">Histidine biosynthesis</keyword>
<feature type="region of interest" description="Phosphoribosyl-ATP pyrophosphohydrolase" evidence="15">
    <location>
        <begin position="129"/>
        <end position="216"/>
    </location>
</feature>
<keyword evidence="10 15" id="KW-0547">Nucleotide-binding</keyword>
<dbReference type="GO" id="GO:0005524">
    <property type="term" value="F:ATP binding"/>
    <property type="evidence" value="ECO:0007669"/>
    <property type="project" value="UniProtKB-KW"/>
</dbReference>
<reference evidence="17 18" key="1">
    <citation type="submission" date="2017-03" db="EMBL/GenBank/DDBJ databases">
        <title>Genome sequence of Clostridium hungatei DSM 14427.</title>
        <authorList>
            <person name="Poehlein A."/>
            <person name="Daniel R."/>
        </authorList>
    </citation>
    <scope>NUCLEOTIDE SEQUENCE [LARGE SCALE GENOMIC DNA]</scope>
    <source>
        <strain evidence="17 18">DSM 14427</strain>
    </source>
</reference>
<dbReference type="EMBL" id="MZGX01000004">
    <property type="protein sequence ID" value="OPX45388.1"/>
    <property type="molecule type" value="Genomic_DNA"/>
</dbReference>
<dbReference type="Gene3D" id="1.10.287.1080">
    <property type="entry name" value="MazG-like"/>
    <property type="match status" value="1"/>
</dbReference>
<accession>A0A1V4SNB3</accession>
<dbReference type="InterPro" id="IPR026660">
    <property type="entry name" value="PRA-CH"/>
</dbReference>
<protein>
    <recommendedName>
        <fullName evidence="15">Histidine biosynthesis bifunctional protein HisIE</fullName>
    </recommendedName>
    <domain>
        <recommendedName>
            <fullName evidence="15">Phosphoribosyl-AMP cyclohydrolase</fullName>
            <shortName evidence="15">PRA-CH</shortName>
            <ecNumber evidence="15">3.5.4.19</ecNumber>
        </recommendedName>
    </domain>
    <domain>
        <recommendedName>
            <fullName evidence="15">Phosphoribosyl-ATP pyrophosphatase</fullName>
            <shortName evidence="15">PRA-PH</shortName>
            <ecNumber evidence="15">3.6.1.31</ecNumber>
        </recommendedName>
    </domain>
</protein>
<feature type="domain" description="Phosphoribosyl-AMP cyclohydrolase" evidence="16">
    <location>
        <begin position="30"/>
        <end position="103"/>
    </location>
</feature>
<dbReference type="RefSeq" id="WP_080063230.1">
    <property type="nucleotide sequence ID" value="NZ_MZGX01000004.1"/>
</dbReference>